<dbReference type="Proteomes" id="UP000783742">
    <property type="component" value="Unassembled WGS sequence"/>
</dbReference>
<comment type="caution">
    <text evidence="1">The sequence shown here is derived from an EMBL/GenBank/DDBJ whole genome shotgun (WGS) entry which is preliminary data.</text>
</comment>
<name>A0ABS6FHI1_9FIRM</name>
<protein>
    <recommendedName>
        <fullName evidence="3">Transposase IS30-like HTH domain-containing protein</fullName>
    </recommendedName>
</protein>
<organism evidence="1 2">
    <name type="scientific">Peptoniphilus ovalis</name>
    <dbReference type="NCBI Taxonomy" id="2841503"/>
    <lineage>
        <taxon>Bacteria</taxon>
        <taxon>Bacillati</taxon>
        <taxon>Bacillota</taxon>
        <taxon>Tissierellia</taxon>
        <taxon>Tissierellales</taxon>
        <taxon>Peptoniphilaceae</taxon>
        <taxon>Peptoniphilus</taxon>
    </lineage>
</organism>
<evidence type="ECO:0000313" key="2">
    <source>
        <dbReference type="Proteomes" id="UP000783742"/>
    </source>
</evidence>
<accession>A0ABS6FHI1</accession>
<evidence type="ECO:0008006" key="3">
    <source>
        <dbReference type="Google" id="ProtNLM"/>
    </source>
</evidence>
<dbReference type="RefSeq" id="WP_216549448.1">
    <property type="nucleotide sequence ID" value="NZ_JAHLQO010000004.1"/>
</dbReference>
<reference evidence="1 2" key="1">
    <citation type="submission" date="2021-06" db="EMBL/GenBank/DDBJ databases">
        <authorList>
            <person name="Sun Q."/>
            <person name="Li D."/>
        </authorList>
    </citation>
    <scope>NUCLEOTIDE SEQUENCE [LARGE SCALE GENOMIC DNA]</scope>
    <source>
        <strain evidence="1 2">MSJ-1</strain>
    </source>
</reference>
<dbReference type="EMBL" id="JAHLQO010000004">
    <property type="protein sequence ID" value="MBU5669614.1"/>
    <property type="molecule type" value="Genomic_DNA"/>
</dbReference>
<gene>
    <name evidence="1" type="ORF">KQI68_07145</name>
</gene>
<evidence type="ECO:0000313" key="1">
    <source>
        <dbReference type="EMBL" id="MBU5669614.1"/>
    </source>
</evidence>
<proteinExistence type="predicted"/>
<keyword evidence="2" id="KW-1185">Reference proteome</keyword>
<sequence length="75" mass="8821">MKRQEIADKLNVSYTHVQRIVAKNCSYKKPQRQRKIKIDDSFFDNINNEEKAYWLGFFSADGYNSEDSGKLELSL</sequence>